<name>A0ACB8WRN2_9TELE</name>
<gene>
    <name evidence="1" type="ORF">L3Q82_025184</name>
</gene>
<accession>A0ACB8WRN2</accession>
<sequence length="192" mass="21232">MAMVPCPLVTFGAGVCISFKRINPCKAPGPDGIFGQALKVCEDQLPSVFKDIFNMSLLQCVLPHMLQGGHHCTSSQKDQNPLSKRAAVDKHGIQDTLELLQVHQREYPDWLHYCLVWVAAKPSTVRLYRGWGRLFGTSSGRNCHSWRTSTPSTVGRRQARSLKKTTPVTHYSACCCLTDNTAASRTASSLRS</sequence>
<protein>
    <submittedName>
        <fullName evidence="1">Uncharacterized protein</fullName>
    </submittedName>
</protein>
<evidence type="ECO:0000313" key="2">
    <source>
        <dbReference type="Proteomes" id="UP000831701"/>
    </source>
</evidence>
<organism evidence="1 2">
    <name type="scientific">Scortum barcoo</name>
    <name type="common">barcoo grunter</name>
    <dbReference type="NCBI Taxonomy" id="214431"/>
    <lineage>
        <taxon>Eukaryota</taxon>
        <taxon>Metazoa</taxon>
        <taxon>Chordata</taxon>
        <taxon>Craniata</taxon>
        <taxon>Vertebrata</taxon>
        <taxon>Euteleostomi</taxon>
        <taxon>Actinopterygii</taxon>
        <taxon>Neopterygii</taxon>
        <taxon>Teleostei</taxon>
        <taxon>Neoteleostei</taxon>
        <taxon>Acanthomorphata</taxon>
        <taxon>Eupercaria</taxon>
        <taxon>Centrarchiformes</taxon>
        <taxon>Terapontoidei</taxon>
        <taxon>Terapontidae</taxon>
        <taxon>Scortum</taxon>
    </lineage>
</organism>
<comment type="caution">
    <text evidence="1">The sequence shown here is derived from an EMBL/GenBank/DDBJ whole genome shotgun (WGS) entry which is preliminary data.</text>
</comment>
<dbReference type="EMBL" id="CM041537">
    <property type="protein sequence ID" value="KAI3370425.1"/>
    <property type="molecule type" value="Genomic_DNA"/>
</dbReference>
<reference evidence="1" key="1">
    <citation type="submission" date="2022-04" db="EMBL/GenBank/DDBJ databases">
        <title>Jade perch genome.</title>
        <authorList>
            <person name="Chao B."/>
        </authorList>
    </citation>
    <scope>NUCLEOTIDE SEQUENCE</scope>
    <source>
        <strain evidence="1">CB-2022</strain>
    </source>
</reference>
<evidence type="ECO:0000313" key="1">
    <source>
        <dbReference type="EMBL" id="KAI3370425.1"/>
    </source>
</evidence>
<keyword evidence="2" id="KW-1185">Reference proteome</keyword>
<dbReference type="Proteomes" id="UP000831701">
    <property type="component" value="Chromosome 7"/>
</dbReference>
<proteinExistence type="predicted"/>